<dbReference type="EMBL" id="CP003876">
    <property type="protein sequence ID" value="AFU02549.1"/>
    <property type="molecule type" value="Genomic_DNA"/>
</dbReference>
<feature type="transmembrane region" description="Helical" evidence="7">
    <location>
        <begin position="177"/>
        <end position="194"/>
    </location>
</feature>
<keyword evidence="2 7" id="KW-0813">Transport</keyword>
<dbReference type="GO" id="GO:0010438">
    <property type="term" value="P:cellular response to sulfur starvation"/>
    <property type="evidence" value="ECO:0007669"/>
    <property type="project" value="TreeGrafter"/>
</dbReference>
<dbReference type="GO" id="GO:0005886">
    <property type="term" value="C:plasma membrane"/>
    <property type="evidence" value="ECO:0007669"/>
    <property type="project" value="UniProtKB-SubCell"/>
</dbReference>
<dbReference type="InterPro" id="IPR035906">
    <property type="entry name" value="MetI-like_sf"/>
</dbReference>
<name>K0EZK7_NOCB7</name>
<dbReference type="PANTHER" id="PTHR30151:SF25">
    <property type="entry name" value="TAURINE TRANSPORT SYSTEM PERMEASE PROTEIN TAUC"/>
    <property type="match status" value="1"/>
</dbReference>
<evidence type="ECO:0000259" key="8">
    <source>
        <dbReference type="PROSITE" id="PS50928"/>
    </source>
</evidence>
<feature type="transmembrane region" description="Helical" evidence="7">
    <location>
        <begin position="109"/>
        <end position="131"/>
    </location>
</feature>
<evidence type="ECO:0000313" key="10">
    <source>
        <dbReference type="Proteomes" id="UP000006304"/>
    </source>
</evidence>
<dbReference type="Gene3D" id="1.10.3720.10">
    <property type="entry name" value="MetI-like"/>
    <property type="match status" value="1"/>
</dbReference>
<feature type="transmembrane region" description="Helical" evidence="7">
    <location>
        <begin position="75"/>
        <end position="97"/>
    </location>
</feature>
<feature type="transmembrane region" description="Helical" evidence="7">
    <location>
        <begin position="20"/>
        <end position="37"/>
    </location>
</feature>
<proteinExistence type="inferred from homology"/>
<sequence>MSAEVDAIRSRERYRRRRDLLLALGCPILLLAGWQLAARLDLVDAQLFPPPSAVLTRWVRLAGSGELREHVSATLYRLSVGYFSGACGGVVVGWVMGRRRAVAAALGPLFSALYALPKVAVLPLLLLIFGLTETPKILSVAITVFFVLQINTFAGMRQIDPRILEAATAYRAVGWRLWRFVLLPTCAPAIFTGLRVAAGLGVAVVIAVEFVAANSGIGYLIWNSWQLFQPERMYAGLLTAALLGACLTGAITAAEFVAMPWRRSLERISGRKQ</sequence>
<dbReference type="PROSITE" id="PS50928">
    <property type="entry name" value="ABC_TM1"/>
    <property type="match status" value="1"/>
</dbReference>
<evidence type="ECO:0000256" key="2">
    <source>
        <dbReference type="ARBA" id="ARBA00022448"/>
    </source>
</evidence>
<gene>
    <name evidence="9" type="ORF">O3I_022970</name>
</gene>
<dbReference type="AlphaFoldDB" id="K0EZK7"/>
<feature type="transmembrane region" description="Helical" evidence="7">
    <location>
        <begin position="200"/>
        <end position="222"/>
    </location>
</feature>
<keyword evidence="5 7" id="KW-1133">Transmembrane helix</keyword>
<evidence type="ECO:0000256" key="4">
    <source>
        <dbReference type="ARBA" id="ARBA00022692"/>
    </source>
</evidence>
<evidence type="ECO:0000313" key="9">
    <source>
        <dbReference type="EMBL" id="AFU02549.1"/>
    </source>
</evidence>
<keyword evidence="3" id="KW-1003">Cell membrane</keyword>
<comment type="subcellular location">
    <subcellularLocation>
        <location evidence="1 7">Cell membrane</location>
        <topology evidence="1 7">Multi-pass membrane protein</topology>
    </subcellularLocation>
</comment>
<feature type="domain" description="ABC transmembrane type-1" evidence="8">
    <location>
        <begin position="71"/>
        <end position="255"/>
    </location>
</feature>
<dbReference type="STRING" id="1133849.O3I_022970"/>
<dbReference type="RefSeq" id="WP_014985404.1">
    <property type="nucleotide sequence ID" value="NC_018681.1"/>
</dbReference>
<dbReference type="KEGG" id="nbr:O3I_022970"/>
<evidence type="ECO:0000256" key="3">
    <source>
        <dbReference type="ARBA" id="ARBA00022475"/>
    </source>
</evidence>
<feature type="transmembrane region" description="Helical" evidence="7">
    <location>
        <begin position="137"/>
        <end position="156"/>
    </location>
</feature>
<dbReference type="HOGENOM" id="CLU_046113_1_3_11"/>
<keyword evidence="6 7" id="KW-0472">Membrane</keyword>
<evidence type="ECO:0000256" key="6">
    <source>
        <dbReference type="ARBA" id="ARBA00023136"/>
    </source>
</evidence>
<organism evidence="9 10">
    <name type="scientific">Nocardia brasiliensis (strain ATCC 700358 / HUJEG-1)</name>
    <dbReference type="NCBI Taxonomy" id="1133849"/>
    <lineage>
        <taxon>Bacteria</taxon>
        <taxon>Bacillati</taxon>
        <taxon>Actinomycetota</taxon>
        <taxon>Actinomycetes</taxon>
        <taxon>Mycobacteriales</taxon>
        <taxon>Nocardiaceae</taxon>
        <taxon>Nocardia</taxon>
    </lineage>
</organism>
<feature type="transmembrane region" description="Helical" evidence="7">
    <location>
        <begin position="234"/>
        <end position="254"/>
    </location>
</feature>
<accession>K0EZK7</accession>
<dbReference type="Proteomes" id="UP000006304">
    <property type="component" value="Chromosome"/>
</dbReference>
<dbReference type="GO" id="GO:0055085">
    <property type="term" value="P:transmembrane transport"/>
    <property type="evidence" value="ECO:0007669"/>
    <property type="project" value="InterPro"/>
</dbReference>
<dbReference type="SUPFAM" id="SSF161098">
    <property type="entry name" value="MetI-like"/>
    <property type="match status" value="1"/>
</dbReference>
<evidence type="ECO:0000256" key="5">
    <source>
        <dbReference type="ARBA" id="ARBA00022989"/>
    </source>
</evidence>
<keyword evidence="4 7" id="KW-0812">Transmembrane</keyword>
<reference evidence="9 10" key="1">
    <citation type="journal article" date="2012" name="J. Bacteriol.">
        <title>Complete genome sequence of Nocardia brasiliensis HUJEG-1.</title>
        <authorList>
            <person name="Vera-Cabrera L."/>
            <person name="Ortiz-Lopez R."/>
            <person name="Elizondo-Gonzalez R."/>
            <person name="Perez-Maya A.A."/>
            <person name="Ocampo-Candiani J."/>
        </authorList>
    </citation>
    <scope>NUCLEOTIDE SEQUENCE [LARGE SCALE GENOMIC DNA]</scope>
    <source>
        <strain evidence="10">ATCC 700358</strain>
    </source>
</reference>
<dbReference type="InterPro" id="IPR000515">
    <property type="entry name" value="MetI-like"/>
</dbReference>
<dbReference type="PANTHER" id="PTHR30151">
    <property type="entry name" value="ALKANE SULFONATE ABC TRANSPORTER-RELATED, MEMBRANE SUBUNIT"/>
    <property type="match status" value="1"/>
</dbReference>
<keyword evidence="10" id="KW-1185">Reference proteome</keyword>
<evidence type="ECO:0000256" key="1">
    <source>
        <dbReference type="ARBA" id="ARBA00004651"/>
    </source>
</evidence>
<dbReference type="Pfam" id="PF00528">
    <property type="entry name" value="BPD_transp_1"/>
    <property type="match status" value="1"/>
</dbReference>
<evidence type="ECO:0000256" key="7">
    <source>
        <dbReference type="RuleBase" id="RU363032"/>
    </source>
</evidence>
<dbReference type="CDD" id="cd06261">
    <property type="entry name" value="TM_PBP2"/>
    <property type="match status" value="1"/>
</dbReference>
<protein>
    <submittedName>
        <fullName evidence="9">ABC-type nitrate/sulfonate/bicarbonate transporter permease</fullName>
    </submittedName>
</protein>
<comment type="similarity">
    <text evidence="7">Belongs to the binding-protein-dependent transport system permease family.</text>
</comment>
<dbReference type="eggNOG" id="COG0600">
    <property type="taxonomic scope" value="Bacteria"/>
</dbReference>